<evidence type="ECO:0000259" key="1">
    <source>
        <dbReference type="PROSITE" id="PS51819"/>
    </source>
</evidence>
<dbReference type="PROSITE" id="PS51819">
    <property type="entry name" value="VOC"/>
    <property type="match status" value="1"/>
</dbReference>
<sequence>MSDAKTNIGAIEWCDLTVNNAENIKDFYSDVVGWQSKAESMGEYDDYNIILPESGDTVAGICHARGSNSNLPAQWLMYVNVEDVKASANKCIALGGEVLDGPRTMCGKQFCVIKDPAGAVLALVSA</sequence>
<gene>
    <name evidence="2" type="ORF">EPA86_14450</name>
</gene>
<reference evidence="2 3" key="1">
    <citation type="submission" date="2019-01" db="EMBL/GenBank/DDBJ databases">
        <title>Litorilituus lipolytica sp. nov., isolated from intertidal sand of the Yellow Sea in China.</title>
        <authorList>
            <person name="Liu A."/>
        </authorList>
    </citation>
    <scope>NUCLEOTIDE SEQUENCE [LARGE SCALE GENOMIC DNA]</scope>
    <source>
        <strain evidence="2 3">RZ04</strain>
    </source>
</reference>
<dbReference type="Gene3D" id="3.10.180.10">
    <property type="entry name" value="2,3-Dihydroxybiphenyl 1,2-Dioxygenase, domain 1"/>
    <property type="match status" value="1"/>
</dbReference>
<name>A0A502KPG6_9GAMM</name>
<dbReference type="EMBL" id="SAWY01000036">
    <property type="protein sequence ID" value="TPH13386.1"/>
    <property type="molecule type" value="Genomic_DNA"/>
</dbReference>
<proteinExistence type="predicted"/>
<comment type="caution">
    <text evidence="2">The sequence shown here is derived from an EMBL/GenBank/DDBJ whole genome shotgun (WGS) entry which is preliminary data.</text>
</comment>
<keyword evidence="3" id="KW-1185">Reference proteome</keyword>
<dbReference type="InterPro" id="IPR052164">
    <property type="entry name" value="Anthracycline_SecMetBiosynth"/>
</dbReference>
<dbReference type="SUPFAM" id="SSF54593">
    <property type="entry name" value="Glyoxalase/Bleomycin resistance protein/Dihydroxybiphenyl dioxygenase"/>
    <property type="match status" value="1"/>
</dbReference>
<dbReference type="InterPro" id="IPR037523">
    <property type="entry name" value="VOC_core"/>
</dbReference>
<dbReference type="PANTHER" id="PTHR33993:SF14">
    <property type="entry name" value="GB|AAF24581.1"/>
    <property type="match status" value="1"/>
</dbReference>
<dbReference type="InterPro" id="IPR029068">
    <property type="entry name" value="Glyas_Bleomycin-R_OHBP_Dase"/>
</dbReference>
<feature type="domain" description="VOC" evidence="1">
    <location>
        <begin position="10"/>
        <end position="126"/>
    </location>
</feature>
<dbReference type="PANTHER" id="PTHR33993">
    <property type="entry name" value="GLYOXALASE-RELATED"/>
    <property type="match status" value="1"/>
</dbReference>
<dbReference type="RefSeq" id="WP_140604828.1">
    <property type="nucleotide sequence ID" value="NZ_SAWY01000036.1"/>
</dbReference>
<protein>
    <submittedName>
        <fullName evidence="2">VOC family protein</fullName>
    </submittedName>
</protein>
<evidence type="ECO:0000313" key="3">
    <source>
        <dbReference type="Proteomes" id="UP000315303"/>
    </source>
</evidence>
<dbReference type="InterPro" id="IPR004360">
    <property type="entry name" value="Glyas_Fos-R_dOase_dom"/>
</dbReference>
<organism evidence="2 3">
    <name type="scientific">Litorilituus lipolyticus</name>
    <dbReference type="NCBI Taxonomy" id="2491017"/>
    <lineage>
        <taxon>Bacteria</taxon>
        <taxon>Pseudomonadati</taxon>
        <taxon>Pseudomonadota</taxon>
        <taxon>Gammaproteobacteria</taxon>
        <taxon>Alteromonadales</taxon>
        <taxon>Colwelliaceae</taxon>
        <taxon>Litorilituus</taxon>
    </lineage>
</organism>
<dbReference type="OrthoDB" id="9793039at2"/>
<dbReference type="AlphaFoldDB" id="A0A502KPG6"/>
<dbReference type="Proteomes" id="UP000315303">
    <property type="component" value="Unassembled WGS sequence"/>
</dbReference>
<evidence type="ECO:0000313" key="2">
    <source>
        <dbReference type="EMBL" id="TPH13386.1"/>
    </source>
</evidence>
<accession>A0A502KPG6</accession>
<dbReference type="Pfam" id="PF00903">
    <property type="entry name" value="Glyoxalase"/>
    <property type="match status" value="1"/>
</dbReference>
<dbReference type="CDD" id="cd07247">
    <property type="entry name" value="SgaA_N_like"/>
    <property type="match status" value="1"/>
</dbReference>